<proteinExistence type="predicted"/>
<dbReference type="STRING" id="1758689.SGUI_0903"/>
<reference evidence="1 2" key="1">
    <citation type="submission" date="2016-03" db="EMBL/GenBank/DDBJ databases">
        <title>Shallow-sea hydrothermal system.</title>
        <authorList>
            <person name="Tang K."/>
        </authorList>
    </citation>
    <scope>NUCLEOTIDE SEQUENCE [LARGE SCALE GENOMIC DNA]</scope>
    <source>
        <strain evidence="1 2">JLT9</strain>
    </source>
</reference>
<name>A0A1B1NA44_9MICO</name>
<sequence length="60" mass="6324">MALESQAGDELTAAEVGPSRLGDVERVGELVDLRDLVPGARVGISKCMPSAQGWYPPVDN</sequence>
<dbReference type="Proteomes" id="UP000092482">
    <property type="component" value="Chromosome"/>
</dbReference>
<dbReference type="EMBL" id="CP014989">
    <property type="protein sequence ID" value="ANS78299.1"/>
    <property type="molecule type" value="Genomic_DNA"/>
</dbReference>
<evidence type="ECO:0000313" key="2">
    <source>
        <dbReference type="Proteomes" id="UP000092482"/>
    </source>
</evidence>
<gene>
    <name evidence="1" type="ORF">SGUI_0903</name>
</gene>
<dbReference type="AlphaFoldDB" id="A0A1B1NA44"/>
<dbReference type="KEGG" id="serj:SGUI_0903"/>
<organism evidence="1 2">
    <name type="scientific">Serinicoccus hydrothermalis</name>
    <dbReference type="NCBI Taxonomy" id="1758689"/>
    <lineage>
        <taxon>Bacteria</taxon>
        <taxon>Bacillati</taxon>
        <taxon>Actinomycetota</taxon>
        <taxon>Actinomycetes</taxon>
        <taxon>Micrococcales</taxon>
        <taxon>Ornithinimicrobiaceae</taxon>
        <taxon>Serinicoccus</taxon>
    </lineage>
</organism>
<evidence type="ECO:0000313" key="1">
    <source>
        <dbReference type="EMBL" id="ANS78299.1"/>
    </source>
</evidence>
<keyword evidence="2" id="KW-1185">Reference proteome</keyword>
<accession>A0A1B1NA44</accession>
<protein>
    <submittedName>
        <fullName evidence="1">Uncharacterized protein</fullName>
    </submittedName>
</protein>